<name>A0A9P7FP99_9AGAR</name>
<comment type="caution">
    <text evidence="2">The sequence shown here is derived from an EMBL/GenBank/DDBJ whole genome shotgun (WGS) entry which is preliminary data.</text>
</comment>
<evidence type="ECO:0000313" key="2">
    <source>
        <dbReference type="EMBL" id="KAG5634429.1"/>
    </source>
</evidence>
<dbReference type="Proteomes" id="UP000717328">
    <property type="component" value="Unassembled WGS sequence"/>
</dbReference>
<evidence type="ECO:0000256" key="1">
    <source>
        <dbReference type="SAM" id="MobiDB-lite"/>
    </source>
</evidence>
<feature type="region of interest" description="Disordered" evidence="1">
    <location>
        <begin position="49"/>
        <end position="75"/>
    </location>
</feature>
<dbReference type="AlphaFoldDB" id="A0A9P7FP99"/>
<organism evidence="2 3">
    <name type="scientific">Sphagnurus paluster</name>
    <dbReference type="NCBI Taxonomy" id="117069"/>
    <lineage>
        <taxon>Eukaryota</taxon>
        <taxon>Fungi</taxon>
        <taxon>Dikarya</taxon>
        <taxon>Basidiomycota</taxon>
        <taxon>Agaricomycotina</taxon>
        <taxon>Agaricomycetes</taxon>
        <taxon>Agaricomycetidae</taxon>
        <taxon>Agaricales</taxon>
        <taxon>Tricholomatineae</taxon>
        <taxon>Lyophyllaceae</taxon>
        <taxon>Sphagnurus</taxon>
    </lineage>
</organism>
<reference evidence="2" key="2">
    <citation type="submission" date="2021-10" db="EMBL/GenBank/DDBJ databases">
        <title>Phylogenomics reveals ancestral predisposition of the termite-cultivated fungus Termitomyces towards a domesticated lifestyle.</title>
        <authorList>
            <person name="Auxier B."/>
            <person name="Grum-Grzhimaylo A."/>
            <person name="Cardenas M.E."/>
            <person name="Lodge J.D."/>
            <person name="Laessoe T."/>
            <person name="Pedersen O."/>
            <person name="Smith M.E."/>
            <person name="Kuyper T.W."/>
            <person name="Franco-Molano E.A."/>
            <person name="Baroni T.J."/>
            <person name="Aanen D.K."/>
        </authorList>
    </citation>
    <scope>NUCLEOTIDE SEQUENCE</scope>
    <source>
        <strain evidence="2">D49</strain>
    </source>
</reference>
<feature type="non-terminal residue" evidence="2">
    <location>
        <position position="1"/>
    </location>
</feature>
<protein>
    <submittedName>
        <fullName evidence="2">Uncharacterized protein</fullName>
    </submittedName>
</protein>
<keyword evidence="3" id="KW-1185">Reference proteome</keyword>
<dbReference type="EMBL" id="JABCKI010006418">
    <property type="protein sequence ID" value="KAG5634429.1"/>
    <property type="molecule type" value="Genomic_DNA"/>
</dbReference>
<sequence>YLRDCENSWCSVALVLEDEPFPPVREEIMTPFPFSFEMNVPPNLFPSSLPSPGRFERSPMLGTKPTSSRAPVPSSVSATPLPTPCKLFSEGFLHNLVLKGPLQNSVTKVTDGLTAIIASEGTSLAKNSTPKLPDVEGTIAITRLDIFNVLQAWHW</sequence>
<accession>A0A9P7FP99</accession>
<gene>
    <name evidence="2" type="ORF">H0H81_002030</name>
</gene>
<reference evidence="2" key="1">
    <citation type="submission" date="2021-02" db="EMBL/GenBank/DDBJ databases">
        <authorList>
            <person name="Nieuwenhuis M."/>
            <person name="Van De Peppel L.J.J."/>
        </authorList>
    </citation>
    <scope>NUCLEOTIDE SEQUENCE</scope>
    <source>
        <strain evidence="2">D49</strain>
    </source>
</reference>
<evidence type="ECO:0000313" key="3">
    <source>
        <dbReference type="Proteomes" id="UP000717328"/>
    </source>
</evidence>
<feature type="compositionally biased region" description="Low complexity" evidence="1">
    <location>
        <begin position="65"/>
        <end position="75"/>
    </location>
</feature>
<proteinExistence type="predicted"/>